<feature type="compositionally biased region" description="Polar residues" evidence="1">
    <location>
        <begin position="544"/>
        <end position="561"/>
    </location>
</feature>
<feature type="region of interest" description="Disordered" evidence="1">
    <location>
        <begin position="352"/>
        <end position="389"/>
    </location>
</feature>
<dbReference type="AlphaFoldDB" id="A0A2C6KYL8"/>
<protein>
    <submittedName>
        <fullName evidence="2">Er-trafficking trapp i complex 85 kDa subunit</fullName>
    </submittedName>
</protein>
<feature type="compositionally biased region" description="Pro residues" evidence="1">
    <location>
        <begin position="708"/>
        <end position="717"/>
    </location>
</feature>
<evidence type="ECO:0000313" key="2">
    <source>
        <dbReference type="EMBL" id="PHJ21045.1"/>
    </source>
</evidence>
<feature type="compositionally biased region" description="Basic and acidic residues" evidence="1">
    <location>
        <begin position="440"/>
        <end position="458"/>
    </location>
</feature>
<feature type="region of interest" description="Disordered" evidence="1">
    <location>
        <begin position="422"/>
        <end position="484"/>
    </location>
</feature>
<feature type="region of interest" description="Disordered" evidence="1">
    <location>
        <begin position="845"/>
        <end position="877"/>
    </location>
</feature>
<feature type="region of interest" description="Disordered" evidence="1">
    <location>
        <begin position="935"/>
        <end position="999"/>
    </location>
</feature>
<proteinExistence type="predicted"/>
<keyword evidence="3" id="KW-1185">Reference proteome</keyword>
<feature type="compositionally biased region" description="Basic and acidic residues" evidence="1">
    <location>
        <begin position="575"/>
        <end position="587"/>
    </location>
</feature>
<feature type="compositionally biased region" description="Polar residues" evidence="1">
    <location>
        <begin position="935"/>
        <end position="946"/>
    </location>
</feature>
<organism evidence="2 3">
    <name type="scientific">Cystoisospora suis</name>
    <dbReference type="NCBI Taxonomy" id="483139"/>
    <lineage>
        <taxon>Eukaryota</taxon>
        <taxon>Sar</taxon>
        <taxon>Alveolata</taxon>
        <taxon>Apicomplexa</taxon>
        <taxon>Conoidasida</taxon>
        <taxon>Coccidia</taxon>
        <taxon>Eucoccidiorida</taxon>
        <taxon>Eimeriorina</taxon>
        <taxon>Sarcocystidae</taxon>
        <taxon>Cystoisospora</taxon>
    </lineage>
</organism>
<sequence>MNAASHALPLRLAASDLAISPSFLQDTLQDDRAYFLSFFSSMKNPNLLKVRRAPSPHYRDYPLSSQESILHDQRPSASTGVERTLDEERGMIYHDISPDSHSITVVRGGGRCDKNSNYYASIDEDADRFYVPGFKGQTTSSLSSGRNGGTEEGYSSKKNLDLYPFHLSSYKNGGSGEEDESFFPLDLAHSSSSSFFYSHSSNFSSDSSPFYNSQFYTSLPLYVAGAERNPRDMGGGRRSIDHLYHSSSSRLHHRAVNAILQRAIQDLPQCCPLPCVSSRFDSSSLSLPTSLHPPSAPSSLSNASSSSSLSTLGGGDYTPGLGGCYPNAPPNLGVSASSSSSCNYPGVTTDGGGHLGSSHSHHLSTVPTSHHKSGPGGSHASPPPSRGVVGLSVPSSVSAVAGFLGGTVGVGFVKNIAGADIHSQQPSSSSSSLPSHHTRGASERTRGGKQDDSSHSGEAHTGGSYGMKTSSSFLTTATGPNGEGDSRLASYVSLASSSRLVGDISNTLSSCLVLGTIPTTSKRSMALPAHTNTDVEVPPPGSLSRDSSVTRMTMKNPSSSSHFDHLDTAGGASADLHDVAHQHRRELSLSQSTSLEGGRPRDPEDEDDACVDGGGGGTRSSTCMAKGSSFTASGGIRLIDLTEETCTSSSSSSGGDLSPSSTAWSSSSSFSNMLRSSTSFANPVFRLRSISTTSLDGGRGGEASLPSSPSPSLPPHPQQHLRQIEEEKEGVPSPSISLDRKTLGGQGGIVKAFPSKKGGGEGGMECSMIKEEDEDDDDGSYHLSRETNPNRKISSQHDEDGGGDEATLGTSYHTNVHTTQHSHNYSTSDLNGGNAPSHLYQAHEHRQVYPSQASSSSSSTLLDHIFPPGSLSPPSTTTTTTCCNGFYWVGKRVQQMGDLRPGEEAEALLYAYFPSPGVFNVNKIRAKVTLVGQVPSNSNSELSSFTRRGDRGDVSRDQQERGRDSSVVSKQDKTDRHEEDDTQTRGIDKGRKKRIDGASSSSCFYSPPFNIDEESSEKLRIQAEMWEAYLARYIGQEAVVGYPLECLVHVHPSEEEKQSFL</sequence>
<evidence type="ECO:0000256" key="1">
    <source>
        <dbReference type="SAM" id="MobiDB-lite"/>
    </source>
</evidence>
<feature type="region of interest" description="Disordered" evidence="1">
    <location>
        <begin position="646"/>
        <end position="669"/>
    </location>
</feature>
<feature type="compositionally biased region" description="Basic and acidic residues" evidence="1">
    <location>
        <begin position="779"/>
        <end position="800"/>
    </location>
</feature>
<dbReference type="RefSeq" id="XP_067922730.1">
    <property type="nucleotide sequence ID" value="XM_068065294.1"/>
</dbReference>
<feature type="compositionally biased region" description="Low complexity" evidence="1">
    <location>
        <begin position="648"/>
        <end position="669"/>
    </location>
</feature>
<feature type="compositionally biased region" description="Basic and acidic residues" evidence="1">
    <location>
        <begin position="947"/>
        <end position="989"/>
    </location>
</feature>
<comment type="caution">
    <text evidence="2">The sequence shown here is derived from an EMBL/GenBank/DDBJ whole genome shotgun (WGS) entry which is preliminary data.</text>
</comment>
<feature type="compositionally biased region" description="Polar residues" evidence="1">
    <location>
        <begin position="467"/>
        <end position="479"/>
    </location>
</feature>
<dbReference type="Proteomes" id="UP000221165">
    <property type="component" value="Unassembled WGS sequence"/>
</dbReference>
<name>A0A2C6KYL8_9APIC</name>
<feature type="compositionally biased region" description="Low complexity" evidence="1">
    <location>
        <begin position="423"/>
        <end position="435"/>
    </location>
</feature>
<dbReference type="VEuPathDB" id="ToxoDB:CSUI_005115"/>
<gene>
    <name evidence="2" type="ORF">CSUI_005115</name>
</gene>
<evidence type="ECO:0000313" key="3">
    <source>
        <dbReference type="Proteomes" id="UP000221165"/>
    </source>
</evidence>
<feature type="region of interest" description="Disordered" evidence="1">
    <location>
        <begin position="529"/>
        <end position="627"/>
    </location>
</feature>
<dbReference type="GeneID" id="94428505"/>
<reference evidence="2 3" key="1">
    <citation type="journal article" date="2017" name="Int. J. Parasitol.">
        <title>The genome of the protozoan parasite Cystoisospora suis and a reverse vaccinology approach to identify vaccine candidates.</title>
        <authorList>
            <person name="Palmieri N."/>
            <person name="Shrestha A."/>
            <person name="Ruttkowski B."/>
            <person name="Beck T."/>
            <person name="Vogl C."/>
            <person name="Tomley F."/>
            <person name="Blake D.P."/>
            <person name="Joachim A."/>
        </authorList>
    </citation>
    <scope>NUCLEOTIDE SEQUENCE [LARGE SCALE GENOMIC DNA]</scope>
    <source>
        <strain evidence="2 3">Wien I</strain>
    </source>
</reference>
<dbReference type="EMBL" id="MIGC01002461">
    <property type="protein sequence ID" value="PHJ21045.1"/>
    <property type="molecule type" value="Genomic_DNA"/>
</dbReference>
<accession>A0A2C6KYL8</accession>
<feature type="region of interest" description="Disordered" evidence="1">
    <location>
        <begin position="692"/>
        <end position="810"/>
    </location>
</feature>
<feature type="region of interest" description="Disordered" evidence="1">
    <location>
        <begin position="286"/>
        <end position="311"/>
    </location>
</feature>